<organism evidence="1 2">
    <name type="scientific">Candidatus Buchananbacteria bacterium RIFCSPLOWO2_01_FULL_39_33</name>
    <dbReference type="NCBI Taxonomy" id="1797543"/>
    <lineage>
        <taxon>Bacteria</taxon>
        <taxon>Candidatus Buchananiibacteriota</taxon>
    </lineage>
</organism>
<gene>
    <name evidence="1" type="ORF">A3A02_01855</name>
</gene>
<dbReference type="EMBL" id="MHIM01000034">
    <property type="protein sequence ID" value="OGY51532.1"/>
    <property type="molecule type" value="Genomic_DNA"/>
</dbReference>
<evidence type="ECO:0000313" key="1">
    <source>
        <dbReference type="EMBL" id="OGY51532.1"/>
    </source>
</evidence>
<evidence type="ECO:0000313" key="2">
    <source>
        <dbReference type="Proteomes" id="UP000177376"/>
    </source>
</evidence>
<sequence>MAKSKDTCPICEQRRREGKPVVSFKRKNTTCFVCGRKVKKVLDLHHTAADLCNLKCEQIYWLDILY</sequence>
<dbReference type="AlphaFoldDB" id="A0A1G1YGR5"/>
<comment type="caution">
    <text evidence="1">The sequence shown here is derived from an EMBL/GenBank/DDBJ whole genome shotgun (WGS) entry which is preliminary data.</text>
</comment>
<accession>A0A1G1YGR5</accession>
<dbReference type="Proteomes" id="UP000177376">
    <property type="component" value="Unassembled WGS sequence"/>
</dbReference>
<proteinExistence type="predicted"/>
<reference evidence="1 2" key="1">
    <citation type="journal article" date="2016" name="Nat. Commun.">
        <title>Thousands of microbial genomes shed light on interconnected biogeochemical processes in an aquifer system.</title>
        <authorList>
            <person name="Anantharaman K."/>
            <person name="Brown C.T."/>
            <person name="Hug L.A."/>
            <person name="Sharon I."/>
            <person name="Castelle C.J."/>
            <person name="Probst A.J."/>
            <person name="Thomas B.C."/>
            <person name="Singh A."/>
            <person name="Wilkins M.J."/>
            <person name="Karaoz U."/>
            <person name="Brodie E.L."/>
            <person name="Williams K.H."/>
            <person name="Hubbard S.S."/>
            <person name="Banfield J.F."/>
        </authorList>
    </citation>
    <scope>NUCLEOTIDE SEQUENCE [LARGE SCALE GENOMIC DNA]</scope>
</reference>
<name>A0A1G1YGR5_9BACT</name>
<protein>
    <submittedName>
        <fullName evidence="1">Uncharacterized protein</fullName>
    </submittedName>
</protein>